<dbReference type="STRING" id="167546.P9301_13141"/>
<dbReference type="InterPro" id="IPR013785">
    <property type="entry name" value="Aldolase_TIM"/>
</dbReference>
<dbReference type="InterPro" id="IPR007197">
    <property type="entry name" value="rSAM"/>
</dbReference>
<dbReference type="Pfam" id="PF04055">
    <property type="entry name" value="Radical_SAM"/>
    <property type="match status" value="1"/>
</dbReference>
<dbReference type="InterPro" id="IPR016779">
    <property type="entry name" value="rSAM_MSMEG0568"/>
</dbReference>
<proteinExistence type="predicted"/>
<dbReference type="InterPro" id="IPR034405">
    <property type="entry name" value="F420"/>
</dbReference>
<evidence type="ECO:0000256" key="6">
    <source>
        <dbReference type="ARBA" id="ARBA00023014"/>
    </source>
</evidence>
<dbReference type="EMBL" id="CP000576">
    <property type="protein sequence ID" value="ABO17937.1"/>
    <property type="molecule type" value="Genomic_DNA"/>
</dbReference>
<reference evidence="9 10" key="1">
    <citation type="journal article" date="2007" name="PLoS Genet.">
        <title>Patterns and implications of gene gain and loss in the evolution of Prochlorococcus.</title>
        <authorList>
            <person name="Kettler G.C."/>
            <person name="Martiny A.C."/>
            <person name="Huang K."/>
            <person name="Zucker J."/>
            <person name="Coleman M.L."/>
            <person name="Rodrigue S."/>
            <person name="Chen F."/>
            <person name="Lapidus A."/>
            <person name="Ferriera S."/>
            <person name="Johnson J."/>
            <person name="Steglich C."/>
            <person name="Church G.M."/>
            <person name="Richardson P."/>
            <person name="Chisholm S.W."/>
        </authorList>
    </citation>
    <scope>NUCLEOTIDE SEQUENCE [LARGE SCALE GENOMIC DNA]</scope>
    <source>
        <strain evidence="9 10">MIT 9301</strain>
    </source>
</reference>
<evidence type="ECO:0000256" key="2">
    <source>
        <dbReference type="ARBA" id="ARBA00022485"/>
    </source>
</evidence>
<dbReference type="SFLD" id="SFLDG01107">
    <property type="entry name" value="Uncharacterised_Radical_SAM_Su"/>
    <property type="match status" value="1"/>
</dbReference>
<dbReference type="SMART" id="SM00729">
    <property type="entry name" value="Elp3"/>
    <property type="match status" value="1"/>
</dbReference>
<dbReference type="PANTHER" id="PTHR43076:SF1">
    <property type="entry name" value="LIPOYL SYNTHASE 2"/>
    <property type="match status" value="1"/>
</dbReference>
<dbReference type="GO" id="GO:0046872">
    <property type="term" value="F:metal ion binding"/>
    <property type="evidence" value="ECO:0007669"/>
    <property type="project" value="UniProtKB-KW"/>
</dbReference>
<dbReference type="InterPro" id="IPR058240">
    <property type="entry name" value="rSAM_sf"/>
</dbReference>
<dbReference type="AlphaFoldDB" id="A3PDW2"/>
<dbReference type="HOGENOM" id="CLU_041526_0_0_3"/>
<comment type="cofactor">
    <cofactor evidence="1">
        <name>[4Fe-4S] cluster</name>
        <dbReference type="ChEBI" id="CHEBI:49883"/>
    </cofactor>
</comment>
<organism evidence="9 10">
    <name type="scientific">Prochlorococcus marinus (strain MIT 9301)</name>
    <dbReference type="NCBI Taxonomy" id="167546"/>
    <lineage>
        <taxon>Bacteria</taxon>
        <taxon>Bacillati</taxon>
        <taxon>Cyanobacteriota</taxon>
        <taxon>Cyanophyceae</taxon>
        <taxon>Synechococcales</taxon>
        <taxon>Prochlorococcaceae</taxon>
        <taxon>Prochlorococcus</taxon>
    </lineage>
</organism>
<dbReference type="PANTHER" id="PTHR43076">
    <property type="entry name" value="FO SYNTHASE (COFH)"/>
    <property type="match status" value="1"/>
</dbReference>
<gene>
    <name evidence="9" type="ordered locus">P9301_13141</name>
</gene>
<dbReference type="eggNOG" id="COG2516">
    <property type="taxonomic scope" value="Bacteria"/>
</dbReference>
<dbReference type="Proteomes" id="UP000001430">
    <property type="component" value="Chromosome"/>
</dbReference>
<dbReference type="KEGG" id="pmg:P9301_13141"/>
<keyword evidence="2" id="KW-0004">4Fe-4S</keyword>
<keyword evidence="6" id="KW-0411">Iron-sulfur</keyword>
<evidence type="ECO:0000313" key="9">
    <source>
        <dbReference type="EMBL" id="ABO17937.1"/>
    </source>
</evidence>
<dbReference type="PIRSF" id="PIRSF020870">
    <property type="entry name" value="Radical_SAM_bac_prd"/>
    <property type="match status" value="1"/>
</dbReference>
<keyword evidence="5" id="KW-0408">Iron</keyword>
<dbReference type="GO" id="GO:0044689">
    <property type="term" value="F:7,8-didemethyl-8-hydroxy-5-deazariboflavin synthase activity"/>
    <property type="evidence" value="ECO:0007669"/>
    <property type="project" value="TreeGrafter"/>
</dbReference>
<dbReference type="SFLD" id="SFLDS00029">
    <property type="entry name" value="Radical_SAM"/>
    <property type="match status" value="1"/>
</dbReference>
<keyword evidence="10" id="KW-1185">Reference proteome</keyword>
<dbReference type="NCBIfam" id="NF045502">
    <property type="entry name" value="variant_rSAM"/>
    <property type="match status" value="1"/>
</dbReference>
<evidence type="ECO:0000256" key="1">
    <source>
        <dbReference type="ARBA" id="ARBA00001966"/>
    </source>
</evidence>
<feature type="domain" description="Radical SAM core" evidence="8">
    <location>
        <begin position="109"/>
        <end position="343"/>
    </location>
</feature>
<evidence type="ECO:0000313" key="10">
    <source>
        <dbReference type="Proteomes" id="UP000001430"/>
    </source>
</evidence>
<evidence type="ECO:0000256" key="5">
    <source>
        <dbReference type="ARBA" id="ARBA00023004"/>
    </source>
</evidence>
<dbReference type="InterPro" id="IPR006638">
    <property type="entry name" value="Elp3/MiaA/NifB-like_rSAM"/>
</dbReference>
<sequence>MSEIGKIITDLQVNGISSTPKKGNRGRKGGAGPSDHRALTIEGKTVMVPVYNHLSKKSNYQLSEESDGQFILQNSEDSKIKELSTTKEPNFYSLKTKDGIPYKSIALLHSKDVLATTILQKCIRFRNREESCQFCAIEQSLKNEQTIVRKTPDQIAEVAEAAVRLDGIKQLVMTTGTPNTSDRGARIMAEAAKAVKAKVDIPIQGQCEPPDDPIWFQKMKDSGVDSLGMHLEVVEEEIRKKILPGKSEIPLERYYKSFEESVAVFGRGEVSTYLLAGLGDSKESLINCSKKLISIGVYPFIVPFVPIAGTPLEHHPSPSTDFMIDIYQSVSHLLNEGNIKSDEMSAGCAKCGACSALSLFES</sequence>
<keyword evidence="3" id="KW-0949">S-adenosyl-L-methionine</keyword>
<accession>A3PDW2</accession>
<keyword evidence="4" id="KW-0479">Metal-binding</keyword>
<dbReference type="OrthoDB" id="9147217at2"/>
<dbReference type="PROSITE" id="PS51918">
    <property type="entry name" value="RADICAL_SAM"/>
    <property type="match status" value="1"/>
</dbReference>
<evidence type="ECO:0000256" key="3">
    <source>
        <dbReference type="ARBA" id="ARBA00022691"/>
    </source>
</evidence>
<dbReference type="NCBIfam" id="TIGR04043">
    <property type="entry name" value="rSAM_MSMEG_0568"/>
    <property type="match status" value="1"/>
</dbReference>
<dbReference type="Gene3D" id="3.20.20.70">
    <property type="entry name" value="Aldolase class I"/>
    <property type="match status" value="1"/>
</dbReference>
<dbReference type="SUPFAM" id="SSF102114">
    <property type="entry name" value="Radical SAM enzymes"/>
    <property type="match status" value="1"/>
</dbReference>
<evidence type="ECO:0000256" key="4">
    <source>
        <dbReference type="ARBA" id="ARBA00022723"/>
    </source>
</evidence>
<name>A3PDW2_PROM0</name>
<dbReference type="GO" id="GO:0051539">
    <property type="term" value="F:4 iron, 4 sulfur cluster binding"/>
    <property type="evidence" value="ECO:0007669"/>
    <property type="project" value="UniProtKB-KW"/>
</dbReference>
<evidence type="ECO:0000256" key="7">
    <source>
        <dbReference type="SAM" id="MobiDB-lite"/>
    </source>
</evidence>
<dbReference type="RefSeq" id="WP_011863253.1">
    <property type="nucleotide sequence ID" value="NC_009091.1"/>
</dbReference>
<dbReference type="CDD" id="cd01335">
    <property type="entry name" value="Radical_SAM"/>
    <property type="match status" value="1"/>
</dbReference>
<evidence type="ECO:0000259" key="8">
    <source>
        <dbReference type="PROSITE" id="PS51918"/>
    </source>
</evidence>
<protein>
    <recommendedName>
        <fullName evidence="8">Radical SAM core domain-containing protein</fullName>
    </recommendedName>
</protein>
<feature type="region of interest" description="Disordered" evidence="7">
    <location>
        <begin position="15"/>
        <end position="37"/>
    </location>
</feature>